<dbReference type="InterPro" id="IPR036291">
    <property type="entry name" value="NAD(P)-bd_dom_sf"/>
</dbReference>
<dbReference type="PANTHER" id="PTHR31873:SF6">
    <property type="entry name" value="ASPARTATE DEHYDROGENASE DOMAIN-CONTAINING PROTEIN"/>
    <property type="match status" value="1"/>
</dbReference>
<protein>
    <recommendedName>
        <fullName evidence="6">L-aspartate dehydrogenase</fullName>
        <ecNumber evidence="6">1.4.1.21</ecNumber>
    </recommendedName>
</protein>
<dbReference type="RefSeq" id="WP_131016531.1">
    <property type="nucleotide sequence ID" value="NZ_SIRE01000021.1"/>
</dbReference>
<dbReference type="Pfam" id="PF03447">
    <property type="entry name" value="NAD_binding_3"/>
    <property type="match status" value="1"/>
</dbReference>
<evidence type="ECO:0000259" key="7">
    <source>
        <dbReference type="Pfam" id="PF01958"/>
    </source>
</evidence>
<comment type="pathway">
    <text evidence="6">Cofactor biosynthesis; NAD(+) biosynthesis; iminoaspartate from L-aspartate (dehydrogenase route): step 1/1.</text>
</comment>
<dbReference type="InterPro" id="IPR020626">
    <property type="entry name" value="Asp_DH_prok"/>
</dbReference>
<feature type="domain" description="Aspartate dehydrogenase" evidence="7">
    <location>
        <begin position="162"/>
        <end position="249"/>
    </location>
</feature>
<accession>A0A4Q9DLK1</accession>
<dbReference type="PANTHER" id="PTHR31873">
    <property type="entry name" value="L-ASPARTATE DEHYDROGENASE-RELATED"/>
    <property type="match status" value="1"/>
</dbReference>
<feature type="binding site" evidence="6">
    <location>
        <position position="184"/>
    </location>
    <ligand>
        <name>NAD(+)</name>
        <dbReference type="ChEBI" id="CHEBI:57540"/>
    </ligand>
</feature>
<dbReference type="SUPFAM" id="SSF55347">
    <property type="entry name" value="Glyceraldehyde-3-phosphate dehydrogenase-like, C-terminal domain"/>
    <property type="match status" value="1"/>
</dbReference>
<dbReference type="PIRSF" id="PIRSF005227">
    <property type="entry name" value="Asp_dh_NAD_syn"/>
    <property type="match status" value="1"/>
</dbReference>
<dbReference type="EMBL" id="SIRE01000021">
    <property type="protein sequence ID" value="TBL73298.1"/>
    <property type="molecule type" value="Genomic_DNA"/>
</dbReference>
<dbReference type="Gene3D" id="3.40.50.720">
    <property type="entry name" value="NAD(P)-binding Rossmann-like Domain"/>
    <property type="match status" value="1"/>
</dbReference>
<keyword evidence="10" id="KW-1185">Reference proteome</keyword>
<comment type="similarity">
    <text evidence="1 6">Belongs to the L-aspartate dehydrogenase family.</text>
</comment>
<evidence type="ECO:0000256" key="4">
    <source>
        <dbReference type="ARBA" id="ARBA00023002"/>
    </source>
</evidence>
<evidence type="ECO:0000313" key="10">
    <source>
        <dbReference type="Proteomes" id="UP000293142"/>
    </source>
</evidence>
<feature type="domain" description="Aspartate/homoserine dehydrogenase NAD-binding" evidence="8">
    <location>
        <begin position="7"/>
        <end position="123"/>
    </location>
</feature>
<feature type="active site" evidence="6">
    <location>
        <position position="214"/>
    </location>
</feature>
<dbReference type="GO" id="GO:0051287">
    <property type="term" value="F:NAD binding"/>
    <property type="evidence" value="ECO:0007669"/>
    <property type="project" value="UniProtKB-UniRule"/>
</dbReference>
<dbReference type="InterPro" id="IPR002811">
    <property type="entry name" value="Asp_DH"/>
</dbReference>
<dbReference type="Pfam" id="PF01958">
    <property type="entry name" value="Asp_DH_C"/>
    <property type="match status" value="1"/>
</dbReference>
<comment type="caution">
    <text evidence="9">The sequence shown here is derived from an EMBL/GenBank/DDBJ whole genome shotgun (WGS) entry which is preliminary data.</text>
</comment>
<proteinExistence type="inferred from homology"/>
<dbReference type="NCBIfam" id="NF009828">
    <property type="entry name" value="PRK13303.1-3"/>
    <property type="match status" value="1"/>
</dbReference>
<dbReference type="GO" id="GO:0009435">
    <property type="term" value="P:NAD+ biosynthetic process"/>
    <property type="evidence" value="ECO:0007669"/>
    <property type="project" value="UniProtKB-UniRule"/>
</dbReference>
<dbReference type="HAMAP" id="MF_01265">
    <property type="entry name" value="NadX"/>
    <property type="match status" value="1"/>
</dbReference>
<name>A0A4Q9DLK1_9BACL</name>
<dbReference type="InterPro" id="IPR005106">
    <property type="entry name" value="Asp/hSer_DH_NAD-bd"/>
</dbReference>
<comment type="catalytic activity">
    <reaction evidence="6">
        <text>L-aspartate + NADP(+) + H2O = oxaloacetate + NH4(+) + NADPH + H(+)</text>
        <dbReference type="Rhea" id="RHEA:11784"/>
        <dbReference type="ChEBI" id="CHEBI:15377"/>
        <dbReference type="ChEBI" id="CHEBI:15378"/>
        <dbReference type="ChEBI" id="CHEBI:16452"/>
        <dbReference type="ChEBI" id="CHEBI:28938"/>
        <dbReference type="ChEBI" id="CHEBI:29991"/>
        <dbReference type="ChEBI" id="CHEBI:57783"/>
        <dbReference type="ChEBI" id="CHEBI:58349"/>
        <dbReference type="EC" id="1.4.1.21"/>
    </reaction>
</comment>
<dbReference type="OrthoDB" id="1906017at2"/>
<dbReference type="NCBIfam" id="TIGR03855">
    <property type="entry name" value="NAD_NadX"/>
    <property type="match status" value="1"/>
</dbReference>
<evidence type="ECO:0000256" key="2">
    <source>
        <dbReference type="ARBA" id="ARBA00022642"/>
    </source>
</evidence>
<evidence type="ECO:0000256" key="1">
    <source>
        <dbReference type="ARBA" id="ARBA00008331"/>
    </source>
</evidence>
<keyword evidence="5 6" id="KW-0520">NAD</keyword>
<evidence type="ECO:0000256" key="5">
    <source>
        <dbReference type="ARBA" id="ARBA00023027"/>
    </source>
</evidence>
<comment type="catalytic activity">
    <reaction evidence="6">
        <text>L-aspartate + NAD(+) + H2O = oxaloacetate + NH4(+) + NADH + H(+)</text>
        <dbReference type="Rhea" id="RHEA:11788"/>
        <dbReference type="ChEBI" id="CHEBI:15377"/>
        <dbReference type="ChEBI" id="CHEBI:15378"/>
        <dbReference type="ChEBI" id="CHEBI:16452"/>
        <dbReference type="ChEBI" id="CHEBI:28938"/>
        <dbReference type="ChEBI" id="CHEBI:29991"/>
        <dbReference type="ChEBI" id="CHEBI:57540"/>
        <dbReference type="ChEBI" id="CHEBI:57945"/>
        <dbReference type="EC" id="1.4.1.21"/>
    </reaction>
</comment>
<organism evidence="9 10">
    <name type="scientific">Paenibacillus thalictri</name>
    <dbReference type="NCBI Taxonomy" id="2527873"/>
    <lineage>
        <taxon>Bacteria</taxon>
        <taxon>Bacillati</taxon>
        <taxon>Bacillota</taxon>
        <taxon>Bacilli</taxon>
        <taxon>Bacillales</taxon>
        <taxon>Paenibacillaceae</taxon>
        <taxon>Paenibacillus</taxon>
    </lineage>
</organism>
<dbReference type="GO" id="GO:0033735">
    <property type="term" value="F:aspartate dehydrogenase [NAD(P)+] activity"/>
    <property type="evidence" value="ECO:0007669"/>
    <property type="project" value="UniProtKB-EC"/>
</dbReference>
<dbReference type="Gene3D" id="3.30.360.10">
    <property type="entry name" value="Dihydrodipicolinate Reductase, domain 2"/>
    <property type="match status" value="1"/>
</dbReference>
<evidence type="ECO:0000259" key="8">
    <source>
        <dbReference type="Pfam" id="PF03447"/>
    </source>
</evidence>
<comment type="miscellaneous">
    <text evidence="6">The iminoaspartate product is unstable in aqueous solution and can decompose to oxaloacetate and ammonia.</text>
</comment>
<dbReference type="UniPathway" id="UPA00253">
    <property type="reaction ID" value="UER00456"/>
</dbReference>
<dbReference type="AlphaFoldDB" id="A0A4Q9DLK1"/>
<reference evidence="9 10" key="1">
    <citation type="submission" date="2019-02" db="EMBL/GenBank/DDBJ databases">
        <title>Paenibacillus sp. nov., isolated from surface-sterilized tissue of Thalictrum simplex L.</title>
        <authorList>
            <person name="Tuo L."/>
        </authorList>
    </citation>
    <scope>NUCLEOTIDE SEQUENCE [LARGE SCALE GENOMIC DNA]</scope>
    <source>
        <strain evidence="9 10">N2SHLJ1</strain>
    </source>
</reference>
<comment type="function">
    <text evidence="6">Specifically catalyzes the NAD or NADP-dependent dehydrogenation of L-aspartate to iminoaspartate.</text>
</comment>
<sequence length="262" mass="28239">MNIGLIGCGNIGKFLLHSLNVDRVLPDCRITSVYDERQKMNPSHLEDPVYGVQYYSDFEQYIHSGIDLVIEAANIQVVQEVAADIVKHRKDLIIVSVGALADAEFYEQLKNLSHTYQTKILLPSGAIGGLDVVRAAMSAGKLDSVSITTRKPPKALSQDGLTGEAIIFKGSASEAILLFPQNINVAVILSLAGLGCDNTSVTIIADPSVERNKHCIEAKGSFGKLTVQLENDPMPGNPKTSFLAALSVLSTLKNQHETIQIG</sequence>
<gene>
    <name evidence="6 9" type="primary">nadX</name>
    <name evidence="9" type="ORF">EYB31_26840</name>
</gene>
<evidence type="ECO:0000256" key="6">
    <source>
        <dbReference type="HAMAP-Rule" id="MF_01265"/>
    </source>
</evidence>
<dbReference type="GO" id="GO:0016639">
    <property type="term" value="F:oxidoreductase activity, acting on the CH-NH2 group of donors, NAD or NADP as acceptor"/>
    <property type="evidence" value="ECO:0007669"/>
    <property type="project" value="UniProtKB-UniRule"/>
</dbReference>
<keyword evidence="2 6" id="KW-0662">Pyridine nucleotide biosynthesis</keyword>
<keyword evidence="4 6" id="KW-0560">Oxidoreductase</keyword>
<dbReference type="EC" id="1.4.1.21" evidence="6"/>
<dbReference type="InterPro" id="IPR011182">
    <property type="entry name" value="L-Asp_DH"/>
</dbReference>
<dbReference type="GO" id="GO:0050661">
    <property type="term" value="F:NADP binding"/>
    <property type="evidence" value="ECO:0007669"/>
    <property type="project" value="UniProtKB-UniRule"/>
</dbReference>
<dbReference type="NCBIfam" id="NF009829">
    <property type="entry name" value="PRK13303.1-4"/>
    <property type="match status" value="1"/>
</dbReference>
<dbReference type="Proteomes" id="UP000293142">
    <property type="component" value="Unassembled WGS sequence"/>
</dbReference>
<evidence type="ECO:0000256" key="3">
    <source>
        <dbReference type="ARBA" id="ARBA00022857"/>
    </source>
</evidence>
<feature type="binding site" evidence="6">
    <location>
        <position position="126"/>
    </location>
    <ligand>
        <name>NAD(+)</name>
        <dbReference type="ChEBI" id="CHEBI:57540"/>
    </ligand>
</feature>
<keyword evidence="3 6" id="KW-0521">NADP</keyword>
<evidence type="ECO:0000313" key="9">
    <source>
        <dbReference type="EMBL" id="TBL73298.1"/>
    </source>
</evidence>
<dbReference type="SUPFAM" id="SSF51735">
    <property type="entry name" value="NAD(P)-binding Rossmann-fold domains"/>
    <property type="match status" value="1"/>
</dbReference>
<dbReference type="InterPro" id="IPR022487">
    <property type="entry name" value="Asp_DH_arc"/>
</dbReference>